<dbReference type="Proteomes" id="UP000231057">
    <property type="component" value="Chromosome"/>
</dbReference>
<dbReference type="AlphaFoldDB" id="A0A2D2Q163"/>
<dbReference type="EMBL" id="CP018092">
    <property type="protein sequence ID" value="ATS18250.1"/>
    <property type="molecule type" value="Genomic_DNA"/>
</dbReference>
<evidence type="ECO:0000313" key="2">
    <source>
        <dbReference type="EMBL" id="ATS18250.1"/>
    </source>
</evidence>
<reference evidence="3" key="2">
    <citation type="journal article" date="2022" name="Front. Microbiol.">
        <title>Comparative Genomic Analysis Revealed Distinct Molecular Components and Organization of CO2-Concentrating Mechanism in Thermophilic Cyanobacteria.</title>
        <authorList>
            <person name="Tang J."/>
            <person name="Zhou H."/>
            <person name="Yao D."/>
            <person name="Riaz S."/>
            <person name="You D."/>
            <person name="Klepacz-Smolka A."/>
            <person name="Daroch M."/>
        </authorList>
    </citation>
    <scope>NUCLEOTIDE SEQUENCE [LARGE SCALE GENOMIC DNA]</scope>
    <source>
        <strain evidence="3">PCC 6715</strain>
    </source>
</reference>
<organism evidence="2 3">
    <name type="scientific">Parathermosynechococcus lividus PCC 6715</name>
    <dbReference type="NCBI Taxonomy" id="1917166"/>
    <lineage>
        <taxon>Bacteria</taxon>
        <taxon>Bacillati</taxon>
        <taxon>Cyanobacteriota</taxon>
        <taxon>Cyanophyceae</taxon>
        <taxon>Acaryochloridales</taxon>
        <taxon>Thermosynechococcaceae</taxon>
        <taxon>Parathermosynechococcus</taxon>
    </lineage>
</organism>
<evidence type="ECO:0000256" key="1">
    <source>
        <dbReference type="SAM" id="MobiDB-lite"/>
    </source>
</evidence>
<evidence type="ECO:0000313" key="3">
    <source>
        <dbReference type="Proteomes" id="UP000231057"/>
    </source>
</evidence>
<dbReference type="KEGG" id="slw:BRW62_05205"/>
<protein>
    <submittedName>
        <fullName evidence="2">Uncharacterized protein</fullName>
    </submittedName>
</protein>
<accession>A0A2D2Q163</accession>
<gene>
    <name evidence="2" type="ORF">BRW62_05205</name>
</gene>
<name>A0A2D2Q163_PARLV</name>
<sequence length="129" mass="14636">MLCLIFTVADFQDQLQRLQEQLQKAQARANELQNAMPTAAPPEPSPAVDLPESSDWADEVARIEARVRAQTSITDLQQQLIEALLENQRLHLALEQERQHHARTRQSLITALGDALDTLKQRRRSPKPP</sequence>
<keyword evidence="3" id="KW-1185">Reference proteome</keyword>
<feature type="region of interest" description="Disordered" evidence="1">
    <location>
        <begin position="28"/>
        <end position="56"/>
    </location>
</feature>
<proteinExistence type="predicted"/>
<reference evidence="2 3" key="1">
    <citation type="submission" date="2016-11" db="EMBL/GenBank/DDBJ databases">
        <title>Complete genome sequence of thermophilic cyanobacteria strain Synechococcus sp. PCC6715.</title>
        <authorList>
            <person name="Tang J."/>
            <person name="Daroch M."/>
            <person name="Liang Y."/>
            <person name="Jiang D."/>
            <person name="Shah M."/>
        </authorList>
    </citation>
    <scope>NUCLEOTIDE SEQUENCE [LARGE SCALE GENOMIC DNA]</scope>
    <source>
        <strain evidence="2 3">PCC 6715</strain>
    </source>
</reference>